<name>A0A9E7IV20_9FIRM</name>
<dbReference type="PROSITE" id="PS01137">
    <property type="entry name" value="TATD_1"/>
    <property type="match status" value="1"/>
</dbReference>
<dbReference type="Pfam" id="PF01026">
    <property type="entry name" value="TatD_DNase"/>
    <property type="match status" value="1"/>
</dbReference>
<evidence type="ECO:0000313" key="4">
    <source>
        <dbReference type="EMBL" id="UQK59332.1"/>
    </source>
</evidence>
<accession>A0A9E7IV20</accession>
<dbReference type="Proteomes" id="UP000831151">
    <property type="component" value="Chromosome"/>
</dbReference>
<keyword evidence="2 4" id="KW-0378">Hydrolase</keyword>
<protein>
    <submittedName>
        <fullName evidence="4">TatD family hydrolase</fullName>
    </submittedName>
</protein>
<dbReference type="RefSeq" id="WP_085839457.1">
    <property type="nucleotide sequence ID" value="NZ_CP096649.1"/>
</dbReference>
<gene>
    <name evidence="4" type="ORF">M1R53_01275</name>
</gene>
<feature type="binding site" evidence="3">
    <location>
        <position position="7"/>
    </location>
    <ligand>
        <name>a divalent metal cation</name>
        <dbReference type="ChEBI" id="CHEBI:60240"/>
        <label>1</label>
    </ligand>
</feature>
<reference evidence="4" key="1">
    <citation type="submission" date="2022-04" db="EMBL/GenBank/DDBJ databases">
        <title>Complete genome sequences of Ezakiella coagulans and Fenollaria massiliensis.</title>
        <authorList>
            <person name="France M.T."/>
            <person name="Clifford J."/>
            <person name="Narina S."/>
            <person name="Rutt L."/>
            <person name="Ravel J."/>
        </authorList>
    </citation>
    <scope>NUCLEOTIDE SEQUENCE</scope>
    <source>
        <strain evidence="4">C0061C2</strain>
    </source>
</reference>
<feature type="binding site" evidence="3">
    <location>
        <position position="92"/>
    </location>
    <ligand>
        <name>a divalent metal cation</name>
        <dbReference type="ChEBI" id="CHEBI:60240"/>
        <label>1</label>
    </ligand>
</feature>
<dbReference type="InterPro" id="IPR015991">
    <property type="entry name" value="TatD/YcfH-like"/>
</dbReference>
<evidence type="ECO:0000313" key="5">
    <source>
        <dbReference type="Proteomes" id="UP000831151"/>
    </source>
</evidence>
<dbReference type="PANTHER" id="PTHR46124:SF2">
    <property type="entry name" value="D-AMINOACYL-TRNA DEACYLASE"/>
    <property type="match status" value="1"/>
</dbReference>
<dbReference type="InterPro" id="IPR032466">
    <property type="entry name" value="Metal_Hydrolase"/>
</dbReference>
<dbReference type="AlphaFoldDB" id="A0A9E7IV20"/>
<dbReference type="SUPFAM" id="SSF51556">
    <property type="entry name" value="Metallo-dependent hydrolases"/>
    <property type="match status" value="1"/>
</dbReference>
<proteinExistence type="predicted"/>
<dbReference type="PROSITE" id="PS01090">
    <property type="entry name" value="TATD_2"/>
    <property type="match status" value="1"/>
</dbReference>
<dbReference type="KEGG" id="fms:M1R53_01275"/>
<dbReference type="InterPro" id="IPR001130">
    <property type="entry name" value="TatD-like"/>
</dbReference>
<dbReference type="FunFam" id="3.20.20.140:FF:000005">
    <property type="entry name" value="TatD family hydrolase"/>
    <property type="match status" value="1"/>
</dbReference>
<dbReference type="PANTHER" id="PTHR46124">
    <property type="entry name" value="D-AMINOACYL-TRNA DEACYLASE"/>
    <property type="match status" value="1"/>
</dbReference>
<dbReference type="GO" id="GO:0005829">
    <property type="term" value="C:cytosol"/>
    <property type="evidence" value="ECO:0007669"/>
    <property type="project" value="TreeGrafter"/>
</dbReference>
<evidence type="ECO:0000256" key="2">
    <source>
        <dbReference type="ARBA" id="ARBA00022801"/>
    </source>
</evidence>
<dbReference type="PIRSF" id="PIRSF005902">
    <property type="entry name" value="DNase_TatD"/>
    <property type="match status" value="1"/>
</dbReference>
<dbReference type="Gene3D" id="3.20.20.140">
    <property type="entry name" value="Metal-dependent hydrolases"/>
    <property type="match status" value="1"/>
</dbReference>
<keyword evidence="1 3" id="KW-0479">Metal-binding</keyword>
<feature type="binding site" evidence="3">
    <location>
        <position position="152"/>
    </location>
    <ligand>
        <name>a divalent metal cation</name>
        <dbReference type="ChEBI" id="CHEBI:60240"/>
        <label>2</label>
    </ligand>
</feature>
<dbReference type="GO" id="GO:0016788">
    <property type="term" value="F:hydrolase activity, acting on ester bonds"/>
    <property type="evidence" value="ECO:0007669"/>
    <property type="project" value="InterPro"/>
</dbReference>
<dbReference type="NCBIfam" id="TIGR00010">
    <property type="entry name" value="YchF/TatD family DNA exonuclease"/>
    <property type="match status" value="1"/>
</dbReference>
<feature type="binding site" evidence="3">
    <location>
        <position position="9"/>
    </location>
    <ligand>
        <name>a divalent metal cation</name>
        <dbReference type="ChEBI" id="CHEBI:60240"/>
        <label>1</label>
    </ligand>
</feature>
<dbReference type="InterPro" id="IPR018228">
    <property type="entry name" value="DNase_TatD-rel_CS"/>
</dbReference>
<dbReference type="PROSITE" id="PS01091">
    <property type="entry name" value="TATD_3"/>
    <property type="match status" value="1"/>
</dbReference>
<dbReference type="GO" id="GO:0004536">
    <property type="term" value="F:DNA nuclease activity"/>
    <property type="evidence" value="ECO:0007669"/>
    <property type="project" value="InterPro"/>
</dbReference>
<feature type="binding site" evidence="3">
    <location>
        <position position="202"/>
    </location>
    <ligand>
        <name>a divalent metal cation</name>
        <dbReference type="ChEBI" id="CHEBI:60240"/>
        <label>1</label>
    </ligand>
</feature>
<dbReference type="EMBL" id="CP096649">
    <property type="protein sequence ID" value="UQK59332.1"/>
    <property type="molecule type" value="Genomic_DNA"/>
</dbReference>
<evidence type="ECO:0000256" key="1">
    <source>
        <dbReference type="ARBA" id="ARBA00022723"/>
    </source>
</evidence>
<dbReference type="CDD" id="cd01310">
    <property type="entry name" value="TatD_DNAse"/>
    <property type="match status" value="1"/>
</dbReference>
<dbReference type="GO" id="GO:0046872">
    <property type="term" value="F:metal ion binding"/>
    <property type="evidence" value="ECO:0007669"/>
    <property type="project" value="UniProtKB-KW"/>
</dbReference>
<sequence length="256" mass="29256">MIFVDSHAHLDDEAFDEDRDQVIADILSGGNYFFNIASDLKTSYSSYELAKKYDHVYAVVGVHPHEAKDYTAETREALKELLKKDKVMAIGEIGLDYHYDFSPRDVQRKVFIDQIDLAREMDVPIVIHTREAMEETYEILEKYAQDMKVLIHCYTGSIEMARKFLKLGYKLALGGALTFKNAKNTVDVAREVDLKDLLIETDSPYMTPVPFRGKRNDPRKVVLVAEKLAEIKGISTEEVLEATKKNAFEFFGVEND</sequence>
<evidence type="ECO:0000256" key="3">
    <source>
        <dbReference type="PIRSR" id="PIRSR005902-1"/>
    </source>
</evidence>
<organism evidence="4 5">
    <name type="scientific">Fenollaria massiliensis</name>
    <dbReference type="NCBI Taxonomy" id="938288"/>
    <lineage>
        <taxon>Bacteria</taxon>
        <taxon>Bacillati</taxon>
        <taxon>Bacillota</taxon>
        <taxon>Clostridia</taxon>
        <taxon>Eubacteriales</taxon>
        <taxon>Fenollaria</taxon>
    </lineage>
</organism>
<keyword evidence="5" id="KW-1185">Reference proteome</keyword>
<feature type="binding site" evidence="3">
    <location>
        <position position="128"/>
    </location>
    <ligand>
        <name>a divalent metal cation</name>
        <dbReference type="ChEBI" id="CHEBI:60240"/>
        <label>2</label>
    </ligand>
</feature>